<evidence type="ECO:0000313" key="2">
    <source>
        <dbReference type="Proteomes" id="UP000308886"/>
    </source>
</evidence>
<organism evidence="1 2">
    <name type="scientific">Palleniella muris</name>
    <dbReference type="NCBI Taxonomy" id="3038145"/>
    <lineage>
        <taxon>Bacteria</taxon>
        <taxon>Pseudomonadati</taxon>
        <taxon>Bacteroidota</taxon>
        <taxon>Bacteroidia</taxon>
        <taxon>Bacteroidales</taxon>
        <taxon>Prevotellaceae</taxon>
        <taxon>Palleniella</taxon>
    </lineage>
</organism>
<protein>
    <submittedName>
        <fullName evidence="1">DUF3791 domain-containing protein</fullName>
    </submittedName>
</protein>
<comment type="caution">
    <text evidence="1">The sequence shown here is derived from an EMBL/GenBank/DDBJ whole genome shotgun (WGS) entry which is preliminary data.</text>
</comment>
<dbReference type="EMBL" id="SRZC01000011">
    <property type="protein sequence ID" value="TGX82255.1"/>
    <property type="molecule type" value="Genomic_DNA"/>
</dbReference>
<evidence type="ECO:0000313" key="1">
    <source>
        <dbReference type="EMBL" id="TGX82255.1"/>
    </source>
</evidence>
<name>A0AC61QQL3_9BACT</name>
<reference evidence="1" key="1">
    <citation type="submission" date="2019-04" db="EMBL/GenBank/DDBJ databases">
        <title>Microbes associate with the intestines of laboratory mice.</title>
        <authorList>
            <person name="Navarre W."/>
            <person name="Wong E."/>
            <person name="Huang K."/>
            <person name="Tropini C."/>
            <person name="Ng K."/>
            <person name="Yu B."/>
        </authorList>
    </citation>
    <scope>NUCLEOTIDE SEQUENCE</scope>
    <source>
        <strain evidence="1">NM73_A23</strain>
    </source>
</reference>
<dbReference type="Proteomes" id="UP000308886">
    <property type="component" value="Unassembled WGS sequence"/>
</dbReference>
<gene>
    <name evidence="1" type="ORF">E5358_07650</name>
</gene>
<proteinExistence type="predicted"/>
<accession>A0AC61QQL3</accession>
<sequence length="58" mass="6749">MKYARIIELLSVKVGISYSDAMNMFYNSSLFELIDKGIAELHCRSDLYLAEEIIRMDK</sequence>
<keyword evidence="2" id="KW-1185">Reference proteome</keyword>